<proteinExistence type="predicted"/>
<keyword evidence="1" id="KW-1133">Transmembrane helix</keyword>
<evidence type="ECO:0000313" key="3">
    <source>
        <dbReference type="Proteomes" id="UP000177279"/>
    </source>
</evidence>
<comment type="caution">
    <text evidence="2">The sequence shown here is derived from an EMBL/GenBank/DDBJ whole genome shotgun (WGS) entry which is preliminary data.</text>
</comment>
<accession>A0A1G2TH16</accession>
<protein>
    <submittedName>
        <fullName evidence="2">Uncharacterized protein</fullName>
    </submittedName>
</protein>
<organism evidence="2 3">
    <name type="scientific">Candidatus Zambryskibacteria bacterium RIFCSPHIGHO2_02_FULL_43_37</name>
    <dbReference type="NCBI Taxonomy" id="1802749"/>
    <lineage>
        <taxon>Bacteria</taxon>
        <taxon>Candidatus Zambryskiibacteriota</taxon>
    </lineage>
</organism>
<keyword evidence="1" id="KW-0812">Transmembrane</keyword>
<gene>
    <name evidence="2" type="ORF">A3D49_01335</name>
</gene>
<name>A0A1G2TH16_9BACT</name>
<keyword evidence="1" id="KW-0472">Membrane</keyword>
<reference evidence="2 3" key="1">
    <citation type="journal article" date="2016" name="Nat. Commun.">
        <title>Thousands of microbial genomes shed light on interconnected biogeochemical processes in an aquifer system.</title>
        <authorList>
            <person name="Anantharaman K."/>
            <person name="Brown C.T."/>
            <person name="Hug L.A."/>
            <person name="Sharon I."/>
            <person name="Castelle C.J."/>
            <person name="Probst A.J."/>
            <person name="Thomas B.C."/>
            <person name="Singh A."/>
            <person name="Wilkins M.J."/>
            <person name="Karaoz U."/>
            <person name="Brodie E.L."/>
            <person name="Williams K.H."/>
            <person name="Hubbard S.S."/>
            <person name="Banfield J.F."/>
        </authorList>
    </citation>
    <scope>NUCLEOTIDE SEQUENCE [LARGE SCALE GENOMIC DNA]</scope>
</reference>
<evidence type="ECO:0000313" key="2">
    <source>
        <dbReference type="EMBL" id="OHA96503.1"/>
    </source>
</evidence>
<dbReference type="AlphaFoldDB" id="A0A1G2TH16"/>
<feature type="transmembrane region" description="Helical" evidence="1">
    <location>
        <begin position="60"/>
        <end position="82"/>
    </location>
</feature>
<evidence type="ECO:0000256" key="1">
    <source>
        <dbReference type="SAM" id="Phobius"/>
    </source>
</evidence>
<dbReference type="EMBL" id="MHVS01000005">
    <property type="protein sequence ID" value="OHA96503.1"/>
    <property type="molecule type" value="Genomic_DNA"/>
</dbReference>
<dbReference type="Proteomes" id="UP000177279">
    <property type="component" value="Unassembled WGS sequence"/>
</dbReference>
<sequence>MTKVKVHKAGLAVGGFLAIVHAAWALMVLSNTAKPSLDFIFGLHFLNFQYSINAFSFPTAAGLVIVTGIIGYVFGAVLGWVWNMVHGSSHNQ</sequence>